<dbReference type="PANTHER" id="PTHR43646:SF2">
    <property type="entry name" value="GLYCOSYLTRANSFERASE 2-LIKE DOMAIN-CONTAINING PROTEIN"/>
    <property type="match status" value="1"/>
</dbReference>
<dbReference type="PANTHER" id="PTHR43646">
    <property type="entry name" value="GLYCOSYLTRANSFERASE"/>
    <property type="match status" value="1"/>
</dbReference>
<dbReference type="InterPro" id="IPR001173">
    <property type="entry name" value="Glyco_trans_2-like"/>
</dbReference>
<comment type="function">
    <text evidence="6">Catalyzes the glycosylation of 4,4'-diaponeurosporenoate, i.e. the esterification of glucose at the C1'' position with the carboxyl group of 4,4'-diaponeurosporenic acid, to form glycosyl-4,4'-diaponeurosporenoate. This is a step in the biosynthesis of staphyloxanthin, an orange pigment present in most staphylococci strains.</text>
</comment>
<gene>
    <name evidence="11" type="ORF">P4R38_07545</name>
</gene>
<comment type="similarity">
    <text evidence="8">Belongs to the glycosyltransferase 2 family. CrtQ subfamily.</text>
</comment>
<comment type="caution">
    <text evidence="11">The sequence shown here is derived from an EMBL/GenBank/DDBJ whole genome shotgun (WGS) entry which is preliminary data.</text>
</comment>
<comment type="subcellular location">
    <subcellularLocation>
        <location evidence="1">Cell membrane</location>
    </subcellularLocation>
</comment>
<comment type="pathway">
    <text evidence="7">Carotenoid biosynthesis; staphyloxanthin biosynthesis; staphyloxanthin from farnesyl diphosphate: step 4/5.</text>
</comment>
<evidence type="ECO:0000256" key="7">
    <source>
        <dbReference type="ARBA" id="ARBA00037904"/>
    </source>
</evidence>
<evidence type="ECO:0000256" key="3">
    <source>
        <dbReference type="ARBA" id="ARBA00022676"/>
    </source>
</evidence>
<dbReference type="Proteomes" id="UP001528912">
    <property type="component" value="Unassembled WGS sequence"/>
</dbReference>
<keyword evidence="2" id="KW-1003">Cell membrane</keyword>
<protein>
    <recommendedName>
        <fullName evidence="9">4,4'-diaponeurosporenoate glycosyltransferase</fullName>
    </recommendedName>
</protein>
<evidence type="ECO:0000256" key="4">
    <source>
        <dbReference type="ARBA" id="ARBA00022679"/>
    </source>
</evidence>
<evidence type="ECO:0000256" key="5">
    <source>
        <dbReference type="ARBA" id="ARBA00023136"/>
    </source>
</evidence>
<keyword evidence="3" id="KW-0328">Glycosyltransferase</keyword>
<evidence type="ECO:0000256" key="2">
    <source>
        <dbReference type="ARBA" id="ARBA00022475"/>
    </source>
</evidence>
<evidence type="ECO:0000313" key="11">
    <source>
        <dbReference type="EMBL" id="MDF8264089.1"/>
    </source>
</evidence>
<evidence type="ECO:0000256" key="9">
    <source>
        <dbReference type="ARBA" id="ARBA00040345"/>
    </source>
</evidence>
<proteinExistence type="inferred from homology"/>
<keyword evidence="5" id="KW-0472">Membrane</keyword>
<name>A0ABT6C584_9MICO</name>
<accession>A0ABT6C584</accession>
<evidence type="ECO:0000259" key="10">
    <source>
        <dbReference type="Pfam" id="PF00535"/>
    </source>
</evidence>
<evidence type="ECO:0000256" key="1">
    <source>
        <dbReference type="ARBA" id="ARBA00004236"/>
    </source>
</evidence>
<dbReference type="SUPFAM" id="SSF53448">
    <property type="entry name" value="Nucleotide-diphospho-sugar transferases"/>
    <property type="match status" value="1"/>
</dbReference>
<evidence type="ECO:0000256" key="6">
    <source>
        <dbReference type="ARBA" id="ARBA00037281"/>
    </source>
</evidence>
<dbReference type="Gene3D" id="3.90.550.10">
    <property type="entry name" value="Spore Coat Polysaccharide Biosynthesis Protein SpsA, Chain A"/>
    <property type="match status" value="1"/>
</dbReference>
<dbReference type="RefSeq" id="WP_277191689.1">
    <property type="nucleotide sequence ID" value="NZ_JAROAV010000024.1"/>
</dbReference>
<reference evidence="11 12" key="1">
    <citation type="submission" date="2023-03" db="EMBL/GenBank/DDBJ databases">
        <title>YIM 133296 draft genome.</title>
        <authorList>
            <person name="Xiong L."/>
        </authorList>
    </citation>
    <scope>NUCLEOTIDE SEQUENCE [LARGE SCALE GENOMIC DNA]</scope>
    <source>
        <strain evidence="11 12">YIM 133296</strain>
    </source>
</reference>
<evidence type="ECO:0000256" key="8">
    <source>
        <dbReference type="ARBA" id="ARBA00038120"/>
    </source>
</evidence>
<keyword evidence="12" id="KW-1185">Reference proteome</keyword>
<keyword evidence="4" id="KW-0808">Transferase</keyword>
<dbReference type="InterPro" id="IPR029044">
    <property type="entry name" value="Nucleotide-diphossugar_trans"/>
</dbReference>
<dbReference type="CDD" id="cd00761">
    <property type="entry name" value="Glyco_tranf_GTA_type"/>
    <property type="match status" value="1"/>
</dbReference>
<evidence type="ECO:0000313" key="12">
    <source>
        <dbReference type="Proteomes" id="UP001528912"/>
    </source>
</evidence>
<feature type="domain" description="Glycosyltransferase 2-like" evidence="10">
    <location>
        <begin position="8"/>
        <end position="118"/>
    </location>
</feature>
<organism evidence="11 12">
    <name type="scientific">Luteipulveratus flavus</name>
    <dbReference type="NCBI Taxonomy" id="3031728"/>
    <lineage>
        <taxon>Bacteria</taxon>
        <taxon>Bacillati</taxon>
        <taxon>Actinomycetota</taxon>
        <taxon>Actinomycetes</taxon>
        <taxon>Micrococcales</taxon>
        <taxon>Dermacoccaceae</taxon>
        <taxon>Luteipulveratus</taxon>
    </lineage>
</organism>
<dbReference type="EMBL" id="JAROAV010000024">
    <property type="protein sequence ID" value="MDF8264089.1"/>
    <property type="molecule type" value="Genomic_DNA"/>
</dbReference>
<dbReference type="Pfam" id="PF00535">
    <property type="entry name" value="Glycos_transf_2"/>
    <property type="match status" value="1"/>
</dbReference>
<sequence length="278" mass="30564">MSSTPEVTVVVPTRNNIRTIAACLASVRQQTYDRLELIVVDNHSDDGTVGVAAEYADRVITAGPERSAQRNRGVQEAHGEWVLWLDSDMVLPPSSVEIAVRTAHEEDAVGVALPERTIGAGYWTACRALERSCYLDDPWLHNPRLVRRDFLTGDGGFHLEMSGPEDADLRMRMHAQGARIALAPIIVDHDEGRLTLTDVMRKRYYYGRSIPAFAAQHDGAVGEQGRAVLGSYVRHRGNLLRDPGHAAGMVVMRGMEVVGYTLGARRGRRDRAARAAAS</sequence>